<dbReference type="RefSeq" id="WP_100916426.1">
    <property type="nucleotide sequence ID" value="NZ_CP025057.1"/>
</dbReference>
<accession>A0A2K8SDA0</accession>
<evidence type="ECO:0000256" key="1">
    <source>
        <dbReference type="SAM" id="Phobius"/>
    </source>
</evidence>
<proteinExistence type="predicted"/>
<sequence length="315" mass="38229">MYYIFTVLGSLFLLWLIIVLVILKFLKINKTKKIREDKNHFFYISKSHIKGKWWASNDGKLEKKWMEIQECDFEITNFDYKENFSKSFLNSNFKKTRLFLYKKISKKLENKVIKKIKFYTNCLENIWFKKYKIMFTNLFNEISGITEAPEYFFYKYYFRFISEIRNKMIEKLCQIIIPSIIANNLTDENIKKEPTSNEYEKNIFITLEKISLFAEEFWNLMNKKRKEEIKEKGHDWKVNYSSKNDFLNSFLPKEMIKKKMLRENIIILAKKYKIPFDGNVIETIKLLEKYSNSVEKDVINSIKLLIFAYIDEINF</sequence>
<keyword evidence="1" id="KW-1133">Transmembrane helix</keyword>
<keyword evidence="1" id="KW-0472">Membrane</keyword>
<evidence type="ECO:0000313" key="2">
    <source>
        <dbReference type="EMBL" id="AUB31439.1"/>
    </source>
</evidence>
<feature type="transmembrane region" description="Helical" evidence="1">
    <location>
        <begin position="6"/>
        <end position="26"/>
    </location>
</feature>
<dbReference type="AlphaFoldDB" id="A0A2K8SDA0"/>
<dbReference type="Proteomes" id="UP000231823">
    <property type="component" value="Chromosome"/>
</dbReference>
<dbReference type="KEGG" id="sfz:SFLOR_v1c03820"/>
<keyword evidence="1" id="KW-0812">Transmembrane</keyword>
<dbReference type="EMBL" id="CP025057">
    <property type="protein sequence ID" value="AUB31439.1"/>
    <property type="molecule type" value="Genomic_DNA"/>
</dbReference>
<reference evidence="2 3" key="1">
    <citation type="submission" date="2017-12" db="EMBL/GenBank/DDBJ databases">
        <title>Complete genome sequence of Spiroplasma floricola 23-6 (ATCC 29989).</title>
        <authorList>
            <person name="Tsai Y.-M."/>
            <person name="Wu P.-S."/>
            <person name="Lo W.-S."/>
            <person name="Kuo C.-H."/>
        </authorList>
    </citation>
    <scope>NUCLEOTIDE SEQUENCE [LARGE SCALE GENOMIC DNA]</scope>
    <source>
        <strain evidence="2 3">23-6</strain>
    </source>
</reference>
<protein>
    <submittedName>
        <fullName evidence="2">Uncharacterized protein</fullName>
    </submittedName>
</protein>
<evidence type="ECO:0000313" key="3">
    <source>
        <dbReference type="Proteomes" id="UP000231823"/>
    </source>
</evidence>
<dbReference type="OrthoDB" id="388697at2"/>
<keyword evidence="3" id="KW-1185">Reference proteome</keyword>
<organism evidence="2 3">
    <name type="scientific">Spiroplasma floricola 23-6</name>
    <dbReference type="NCBI Taxonomy" id="1336749"/>
    <lineage>
        <taxon>Bacteria</taxon>
        <taxon>Bacillati</taxon>
        <taxon>Mycoplasmatota</taxon>
        <taxon>Mollicutes</taxon>
        <taxon>Entomoplasmatales</taxon>
        <taxon>Spiroplasmataceae</taxon>
        <taxon>Spiroplasma</taxon>
    </lineage>
</organism>
<name>A0A2K8SDA0_9MOLU</name>
<gene>
    <name evidence="2" type="ORF">SFLOR_v1c03820</name>
</gene>